<organism evidence="1 2">
    <name type="scientific">Bacillus mesophilum</name>
    <dbReference type="NCBI Taxonomy" id="1071718"/>
    <lineage>
        <taxon>Bacteria</taxon>
        <taxon>Bacillati</taxon>
        <taxon>Bacillota</taxon>
        <taxon>Bacilli</taxon>
        <taxon>Bacillales</taxon>
        <taxon>Bacillaceae</taxon>
        <taxon>Bacillus</taxon>
    </lineage>
</organism>
<gene>
    <name evidence="1" type="ORF">F7732_00240</name>
</gene>
<dbReference type="Proteomes" id="UP000441354">
    <property type="component" value="Unassembled WGS sequence"/>
</dbReference>
<protein>
    <submittedName>
        <fullName evidence="1">WYL domain-containing protein</fullName>
    </submittedName>
</protein>
<dbReference type="EMBL" id="WBOT01000001">
    <property type="protein sequence ID" value="KAB2335043.1"/>
    <property type="molecule type" value="Genomic_DNA"/>
</dbReference>
<accession>A0A7V7RPA6</accession>
<dbReference type="AlphaFoldDB" id="A0A7V7RPA6"/>
<sequence>MKGILFRSMEERKPVEIIYMSKNNTFSQRTIFIKELRGSSILAYCLTRKQLRIFNLNNIMSILPEKPSRQIS</sequence>
<dbReference type="OrthoDB" id="2112405at2"/>
<proteinExistence type="predicted"/>
<name>A0A7V7RPA6_9BACI</name>
<evidence type="ECO:0000313" key="2">
    <source>
        <dbReference type="Proteomes" id="UP000441354"/>
    </source>
</evidence>
<reference evidence="1 2" key="1">
    <citation type="journal article" date="2014" name="Arch. Microbiol.">
        <title>Bacillus mesophilum sp. nov., strain IITR-54T, a novel 4-chlorobiphenyl dechlorinating bacterium.</title>
        <authorList>
            <person name="Manickam N."/>
            <person name="Singh N.K."/>
            <person name="Bajaj A."/>
            <person name="Kumar R.M."/>
            <person name="Kaur G."/>
            <person name="Kaur N."/>
            <person name="Bala M."/>
            <person name="Kumar A."/>
            <person name="Mayilraj S."/>
        </authorList>
    </citation>
    <scope>NUCLEOTIDE SEQUENCE [LARGE SCALE GENOMIC DNA]</scope>
    <source>
        <strain evidence="1 2">IITR-54</strain>
    </source>
</reference>
<dbReference type="RefSeq" id="WP_151571726.1">
    <property type="nucleotide sequence ID" value="NZ_WBOT01000001.1"/>
</dbReference>
<evidence type="ECO:0000313" key="1">
    <source>
        <dbReference type="EMBL" id="KAB2335043.1"/>
    </source>
</evidence>
<comment type="caution">
    <text evidence="1">The sequence shown here is derived from an EMBL/GenBank/DDBJ whole genome shotgun (WGS) entry which is preliminary data.</text>
</comment>
<keyword evidence="2" id="KW-1185">Reference proteome</keyword>